<proteinExistence type="predicted"/>
<dbReference type="Gene3D" id="3.40.470.10">
    <property type="entry name" value="Uracil-DNA glycosylase-like domain"/>
    <property type="match status" value="1"/>
</dbReference>
<name>X0TUE2_9ZZZZ</name>
<dbReference type="InterPro" id="IPR036895">
    <property type="entry name" value="Uracil-DNA_glycosylase-like_sf"/>
</dbReference>
<evidence type="ECO:0000259" key="1">
    <source>
        <dbReference type="Pfam" id="PF03167"/>
    </source>
</evidence>
<dbReference type="Pfam" id="PF03167">
    <property type="entry name" value="UDG"/>
    <property type="match status" value="1"/>
</dbReference>
<reference evidence="2" key="1">
    <citation type="journal article" date="2014" name="Front. Microbiol.">
        <title>High frequency of phylogenetically diverse reductive dehalogenase-homologous genes in deep subseafloor sedimentary metagenomes.</title>
        <authorList>
            <person name="Kawai M."/>
            <person name="Futagami T."/>
            <person name="Toyoda A."/>
            <person name="Takaki Y."/>
            <person name="Nishi S."/>
            <person name="Hori S."/>
            <person name="Arai W."/>
            <person name="Tsubouchi T."/>
            <person name="Morono Y."/>
            <person name="Uchiyama I."/>
            <person name="Ito T."/>
            <person name="Fujiyama A."/>
            <person name="Inagaki F."/>
            <person name="Takami H."/>
        </authorList>
    </citation>
    <scope>NUCLEOTIDE SEQUENCE</scope>
    <source>
        <strain evidence="2">Expedition CK06-06</strain>
    </source>
</reference>
<organism evidence="2">
    <name type="scientific">marine sediment metagenome</name>
    <dbReference type="NCBI Taxonomy" id="412755"/>
    <lineage>
        <taxon>unclassified sequences</taxon>
        <taxon>metagenomes</taxon>
        <taxon>ecological metagenomes</taxon>
    </lineage>
</organism>
<dbReference type="InterPro" id="IPR005122">
    <property type="entry name" value="Uracil-DNA_glycosylase-like"/>
</dbReference>
<dbReference type="SUPFAM" id="SSF52141">
    <property type="entry name" value="Uracil-DNA glycosylase-like"/>
    <property type="match status" value="1"/>
</dbReference>
<dbReference type="EMBL" id="BARS01012113">
    <property type="protein sequence ID" value="GAF97198.1"/>
    <property type="molecule type" value="Genomic_DNA"/>
</dbReference>
<evidence type="ECO:0000313" key="2">
    <source>
        <dbReference type="EMBL" id="GAF97198.1"/>
    </source>
</evidence>
<comment type="caution">
    <text evidence="2">The sequence shown here is derived from an EMBL/GenBank/DDBJ whole genome shotgun (WGS) entry which is preliminary data.</text>
</comment>
<accession>X0TUE2</accession>
<protein>
    <recommendedName>
        <fullName evidence="1">Uracil-DNA glycosylase-like domain-containing protein</fullName>
    </recommendedName>
</protein>
<sequence>MGGPFKGASGNLLNSWLRQVGLEREYMRVDNIYPFMPPGYAAKGAIERVGAAELAEWMEKVHDKIAEMPNLRVIVPMGNYATFALTGKGKVRAAVRNHFRWEDSAVSIADKKAGITSLRGSVYHYMTDRLIKVIPTI</sequence>
<feature type="non-terminal residue" evidence="2">
    <location>
        <position position="137"/>
    </location>
</feature>
<gene>
    <name evidence="2" type="ORF">S01H1_21743</name>
</gene>
<dbReference type="AlphaFoldDB" id="X0TUE2"/>
<feature type="domain" description="Uracil-DNA glycosylase-like" evidence="1">
    <location>
        <begin position="2"/>
        <end position="90"/>
    </location>
</feature>